<dbReference type="Gene3D" id="3.40.1030.10">
    <property type="entry name" value="Nucleoside phosphorylase/phosphoribosyltransferase catalytic domain"/>
    <property type="match status" value="1"/>
</dbReference>
<dbReference type="SUPFAM" id="SSF52418">
    <property type="entry name" value="Nucleoside phosphorylase/phosphoribosyltransferase catalytic domain"/>
    <property type="match status" value="1"/>
</dbReference>
<dbReference type="SUPFAM" id="SSF54680">
    <property type="entry name" value="Pyrimidine nucleoside phosphorylase C-terminal domain"/>
    <property type="match status" value="1"/>
</dbReference>
<dbReference type="Pfam" id="PF07831">
    <property type="entry name" value="PYNP_C"/>
    <property type="match status" value="1"/>
</dbReference>
<dbReference type="RefSeq" id="WP_012058033.1">
    <property type="nucleotide sequence ID" value="NZ_CP007389.1"/>
</dbReference>
<evidence type="ECO:0000256" key="3">
    <source>
        <dbReference type="ARBA" id="ARBA00022676"/>
    </source>
</evidence>
<evidence type="ECO:0000256" key="1">
    <source>
        <dbReference type="ARBA" id="ARBA00006915"/>
    </source>
</evidence>
<dbReference type="InterPro" id="IPR000053">
    <property type="entry name" value="Thymidine/pyrmidine_PPase"/>
</dbReference>
<keyword evidence="4 6" id="KW-0808">Transferase</keyword>
<dbReference type="InterPro" id="IPR036566">
    <property type="entry name" value="PYNP-like_C_sf"/>
</dbReference>
<dbReference type="InterPro" id="IPR035902">
    <property type="entry name" value="Nuc_phospho_transferase"/>
</dbReference>
<gene>
    <name evidence="6" type="primary">deoA</name>
    <name evidence="6" type="ORF">BW47_09670</name>
</gene>
<dbReference type="InterPro" id="IPR017872">
    <property type="entry name" value="Pyrmidine_PPase_CS"/>
</dbReference>
<keyword evidence="7" id="KW-1185">Reference proteome</keyword>
<dbReference type="GO" id="GO:0009032">
    <property type="term" value="F:thymidine phosphorylase activity"/>
    <property type="evidence" value="ECO:0007669"/>
    <property type="project" value="UniProtKB-EC"/>
</dbReference>
<proteinExistence type="inferred from homology"/>
<dbReference type="Pfam" id="PF00591">
    <property type="entry name" value="Glycos_transf_3"/>
    <property type="match status" value="1"/>
</dbReference>
<reference evidence="6 7" key="1">
    <citation type="submission" date="2014-02" db="EMBL/GenBank/DDBJ databases">
        <title>Diversity of Thermotogales isolates from hydrothermal vents.</title>
        <authorList>
            <person name="Haverkamp T.H.A."/>
            <person name="Lossouarn J."/>
            <person name="Geslin C."/>
            <person name="Nesbo C.L."/>
        </authorList>
    </citation>
    <scope>NUCLEOTIDE SEQUENCE [LARGE SCALE GENOMIC DNA]</scope>
    <source>
        <strain evidence="6 7">431</strain>
    </source>
</reference>
<evidence type="ECO:0000256" key="2">
    <source>
        <dbReference type="ARBA" id="ARBA00011738"/>
    </source>
</evidence>
<evidence type="ECO:0000256" key="4">
    <source>
        <dbReference type="ARBA" id="ARBA00022679"/>
    </source>
</evidence>
<feature type="domain" description="Pyrimidine nucleoside phosphorylase C-terminal" evidence="5">
    <location>
        <begin position="345"/>
        <end position="419"/>
    </location>
</feature>
<name>A0ABN4V3W6_9BACT</name>
<dbReference type="PROSITE" id="PS00647">
    <property type="entry name" value="THYMID_PHOSPHORYLASE"/>
    <property type="match status" value="1"/>
</dbReference>
<evidence type="ECO:0000259" key="5">
    <source>
        <dbReference type="SMART" id="SM00941"/>
    </source>
</evidence>
<dbReference type="PANTHER" id="PTHR10515">
    <property type="entry name" value="THYMIDINE PHOSPHORYLASE"/>
    <property type="match status" value="1"/>
</dbReference>
<dbReference type="EC" id="2.4.2.4" evidence="6"/>
<protein>
    <submittedName>
        <fullName evidence="6">Thymidine phosphorylase</fullName>
        <ecNumber evidence="6">2.4.2.4</ecNumber>
    </submittedName>
</protein>
<dbReference type="Gene3D" id="1.20.970.10">
    <property type="entry name" value="Transferase, Pyrimidine Nucleoside Phosphorylase, Chain C"/>
    <property type="match status" value="1"/>
</dbReference>
<dbReference type="InterPro" id="IPR018090">
    <property type="entry name" value="Pyrmidine_PPas_bac/euk"/>
</dbReference>
<dbReference type="SMART" id="SM00941">
    <property type="entry name" value="PYNP_C"/>
    <property type="match status" value="1"/>
</dbReference>
<dbReference type="EMBL" id="CP007389">
    <property type="protein sequence ID" value="APT74702.1"/>
    <property type="molecule type" value="Genomic_DNA"/>
</dbReference>
<sequence>MRAYDIILKKRNGEILTKDEIEYMIMGYVDGNIPDYQMAAFLMAIFFKHLNNEERANLTEIMAKSGDMLNLSKIEGKKVDKHSTGGVGDKTTLVVAPIVASLGIPVAKMSGRALGHTGGTIDKLESIPGFRTSLTLDEFFKNVNKYKIAVVGQTANLAPADKKIYALRDATATVDEVSLIASSIMSKKLAGGADAFVLDVKVGSGAFMKDIDSAKELATAMVEIAKSHKKEAVAVLTNMDEPLGTFAGNSLEVLEAINTLKGNGDKKFVELCLTLSAWMCYLAGKDSYEKCHKLAYDSLKHGNALEKFKEFVIAQGGDKNVIENPEKVLPISNKYIEFKAKNDGYISKINTEKVGIACNYLGAGRKKKEDNIDHSVGLEFFKKIGDKVSKGETIVKLYISENSAAEIALELLDEAYIISDEETKKLNIILDIVK</sequence>
<dbReference type="PIRSF" id="PIRSF000478">
    <property type="entry name" value="TP_PyNP"/>
    <property type="match status" value="1"/>
</dbReference>
<dbReference type="SUPFAM" id="SSF47648">
    <property type="entry name" value="Nucleoside phosphorylase/phosphoribosyltransferase N-terminal domain"/>
    <property type="match status" value="1"/>
</dbReference>
<dbReference type="NCBIfam" id="TIGR02644">
    <property type="entry name" value="Y_phosphoryl"/>
    <property type="match status" value="1"/>
</dbReference>
<dbReference type="InterPro" id="IPR013102">
    <property type="entry name" value="PYNP_C"/>
</dbReference>
<accession>A0ABN4V3W6</accession>
<dbReference type="PANTHER" id="PTHR10515:SF0">
    <property type="entry name" value="THYMIDINE PHOSPHORYLASE"/>
    <property type="match status" value="1"/>
</dbReference>
<comment type="similarity">
    <text evidence="1">Belongs to the thymidine/pyrimidine-nucleoside phosphorylase family.</text>
</comment>
<keyword evidence="3 6" id="KW-0328">Glycosyltransferase</keyword>
<dbReference type="Pfam" id="PF02885">
    <property type="entry name" value="Glycos_trans_3N"/>
    <property type="match status" value="1"/>
</dbReference>
<dbReference type="Proteomes" id="UP000185490">
    <property type="component" value="Chromosome"/>
</dbReference>
<dbReference type="NCBIfam" id="NF004747">
    <property type="entry name" value="PRK06078.1"/>
    <property type="match status" value="1"/>
</dbReference>
<evidence type="ECO:0000313" key="7">
    <source>
        <dbReference type="Proteomes" id="UP000185490"/>
    </source>
</evidence>
<dbReference type="Gene3D" id="3.90.1170.30">
    <property type="entry name" value="Pyrimidine nucleoside phosphorylase-like, C-terminal domain"/>
    <property type="match status" value="1"/>
</dbReference>
<dbReference type="InterPro" id="IPR017459">
    <property type="entry name" value="Glycosyl_Trfase_fam3_N_dom"/>
</dbReference>
<dbReference type="InterPro" id="IPR036320">
    <property type="entry name" value="Glycosyl_Trfase_fam3_N_dom_sf"/>
</dbReference>
<dbReference type="NCBIfam" id="NF004490">
    <property type="entry name" value="PRK05820.1"/>
    <property type="match status" value="1"/>
</dbReference>
<dbReference type="InterPro" id="IPR000312">
    <property type="entry name" value="Glycosyl_Trfase_fam3"/>
</dbReference>
<organism evidence="6 7">
    <name type="scientific">Thermosipho melanesiensis</name>
    <dbReference type="NCBI Taxonomy" id="46541"/>
    <lineage>
        <taxon>Bacteria</taxon>
        <taxon>Thermotogati</taxon>
        <taxon>Thermotogota</taxon>
        <taxon>Thermotogae</taxon>
        <taxon>Thermotogales</taxon>
        <taxon>Fervidobacteriaceae</taxon>
        <taxon>Thermosipho</taxon>
    </lineage>
</organism>
<evidence type="ECO:0000313" key="6">
    <source>
        <dbReference type="EMBL" id="APT74702.1"/>
    </source>
</evidence>
<comment type="subunit">
    <text evidence="2">Homodimer.</text>
</comment>